<feature type="region of interest" description="Disordered" evidence="1">
    <location>
        <begin position="35"/>
        <end position="80"/>
    </location>
</feature>
<comment type="caution">
    <text evidence="2">The sequence shown here is derived from an EMBL/GenBank/DDBJ whole genome shotgun (WGS) entry which is preliminary data.</text>
</comment>
<evidence type="ECO:0000313" key="3">
    <source>
        <dbReference type="Proteomes" id="UP000015354"/>
    </source>
</evidence>
<protein>
    <submittedName>
        <fullName evidence="2">Uncharacterized protein</fullName>
    </submittedName>
</protein>
<dbReference type="Proteomes" id="UP000015354">
    <property type="component" value="Unassembled WGS sequence"/>
</dbReference>
<feature type="compositionally biased region" description="Basic and acidic residues" evidence="1">
    <location>
        <begin position="56"/>
        <end position="80"/>
    </location>
</feature>
<organism evidence="2 3">
    <name type="scientific">Strigomonas culicis</name>
    <dbReference type="NCBI Taxonomy" id="28005"/>
    <lineage>
        <taxon>Eukaryota</taxon>
        <taxon>Discoba</taxon>
        <taxon>Euglenozoa</taxon>
        <taxon>Kinetoplastea</taxon>
        <taxon>Metakinetoplastina</taxon>
        <taxon>Trypanosomatida</taxon>
        <taxon>Trypanosomatidae</taxon>
        <taxon>Strigomonadinae</taxon>
        <taxon>Strigomonas</taxon>
    </lineage>
</organism>
<dbReference type="AlphaFoldDB" id="S9UHN8"/>
<keyword evidence="3" id="KW-1185">Reference proteome</keyword>
<gene>
    <name evidence="2" type="ORF">STCU_05229</name>
</gene>
<dbReference type="EMBL" id="ATMH01005229">
    <property type="protein sequence ID" value="EPY28244.1"/>
    <property type="molecule type" value="Genomic_DNA"/>
</dbReference>
<evidence type="ECO:0000313" key="2">
    <source>
        <dbReference type="EMBL" id="EPY28244.1"/>
    </source>
</evidence>
<sequence length="225" mass="25449">MVFCHQHKRWRAAHQMVEEQPGTWRCKREHPCRTRAAADDGRPRASAQGQEWFASRAERDARSPRDTPQPERVSRKEDRSGAHFATRQVWCARHGKRLNAYMCEEVQDCCFVCKDSGNCLATPLDPPADLPQDCPELLCARHQTIRLTHFLELSADKQEYQCLREHRCRYTTLVGRTPGTAAVAGTAQQPDEVEEEGGYFNSDVGNGFSDVAQAPGREAVSSFFV</sequence>
<name>S9UHN8_9TRYP</name>
<dbReference type="OrthoDB" id="239543at2759"/>
<proteinExistence type="predicted"/>
<reference evidence="2 3" key="1">
    <citation type="journal article" date="2013" name="PLoS ONE">
        <title>Predicting the Proteins of Angomonas deanei, Strigomonas culicis and Their Respective Endosymbionts Reveals New Aspects of the Trypanosomatidae Family.</title>
        <authorList>
            <person name="Motta M.C."/>
            <person name="Martins A.C."/>
            <person name="de Souza S.S."/>
            <person name="Catta-Preta C.M."/>
            <person name="Silva R."/>
            <person name="Klein C.C."/>
            <person name="de Almeida L.G."/>
            <person name="de Lima Cunha O."/>
            <person name="Ciapina L.P."/>
            <person name="Brocchi M."/>
            <person name="Colabardini A.C."/>
            <person name="de Araujo Lima B."/>
            <person name="Machado C.R."/>
            <person name="de Almeida Soares C.M."/>
            <person name="Probst C.M."/>
            <person name="de Menezes C.B."/>
            <person name="Thompson C.E."/>
            <person name="Bartholomeu D.C."/>
            <person name="Gradia D.F."/>
            <person name="Pavoni D.P."/>
            <person name="Grisard E.C."/>
            <person name="Fantinatti-Garboggini F."/>
            <person name="Marchini F.K."/>
            <person name="Rodrigues-Luiz G.F."/>
            <person name="Wagner G."/>
            <person name="Goldman G.H."/>
            <person name="Fietto J.L."/>
            <person name="Elias M.C."/>
            <person name="Goldman M.H."/>
            <person name="Sagot M.F."/>
            <person name="Pereira M."/>
            <person name="Stoco P.H."/>
            <person name="de Mendonca-Neto R.P."/>
            <person name="Teixeira S.M."/>
            <person name="Maciel T.E."/>
            <person name="de Oliveira Mendes T.A."/>
            <person name="Urmenyi T.P."/>
            <person name="de Souza W."/>
            <person name="Schenkman S."/>
            <person name="de Vasconcelos A.T."/>
        </authorList>
    </citation>
    <scope>NUCLEOTIDE SEQUENCE [LARGE SCALE GENOMIC DNA]</scope>
</reference>
<accession>S9UHN8</accession>
<evidence type="ECO:0000256" key="1">
    <source>
        <dbReference type="SAM" id="MobiDB-lite"/>
    </source>
</evidence>